<evidence type="ECO:0000313" key="1">
    <source>
        <dbReference type="EMBL" id="RCK78997.1"/>
    </source>
</evidence>
<reference evidence="1 2" key="1">
    <citation type="submission" date="2018-05" db="EMBL/GenBank/DDBJ databases">
        <title>A metagenomic window into the 2 km-deep terrestrial subsurface aquifer revealed taxonomically and functionally diverse microbial community comprising novel uncultured bacterial lineages.</title>
        <authorList>
            <person name="Kadnikov V.V."/>
            <person name="Mardanov A.V."/>
            <person name="Beletsky A.V."/>
            <person name="Banks D."/>
            <person name="Pimenov N.V."/>
            <person name="Frank Y.A."/>
            <person name="Karnachuk O.V."/>
            <person name="Ravin N.V."/>
        </authorList>
    </citation>
    <scope>NUCLEOTIDE SEQUENCE [LARGE SCALE GENOMIC DNA]</scope>
    <source>
        <strain evidence="1">BY5</strain>
    </source>
</reference>
<dbReference type="Pfam" id="PF13646">
    <property type="entry name" value="HEAT_2"/>
    <property type="match status" value="3"/>
</dbReference>
<protein>
    <recommendedName>
        <fullName evidence="3">HEAT repeat domain-containing protein</fullName>
    </recommendedName>
</protein>
<dbReference type="PANTHER" id="PTHR12697:SF5">
    <property type="entry name" value="DEOXYHYPUSINE HYDROXYLASE"/>
    <property type="match status" value="1"/>
</dbReference>
<dbReference type="PANTHER" id="PTHR12697">
    <property type="entry name" value="PBS LYASE HEAT-LIKE PROTEIN"/>
    <property type="match status" value="1"/>
</dbReference>
<evidence type="ECO:0000313" key="2">
    <source>
        <dbReference type="Proteomes" id="UP000252355"/>
    </source>
</evidence>
<dbReference type="InterPro" id="IPR011989">
    <property type="entry name" value="ARM-like"/>
</dbReference>
<sequence>MEGAGELQTRIMRQFGFALRDPNPNIRFLALEGIGRFPDPALVEHVLPLLEDKDKYVRWKAIQVAGALGLPSVRHSLELLLHSPDPTTRTLAAQALGGTGKAEVLPSLLDLATREAAPRVRQTVIKNLHRFGSQIPWDFLARCIRDPDLGVRIDTAITLGNAAPHDQACDILINLLEQESNNHVFATALMSLGRFRKEILLGYFQHSLLHQESRIRANAVEAMGNLPFRTVEQLVVPYLRDPSNRVKANVMGLYLQNGMGPRVLGEVRALLTSSQRWERASGAWLLGTYRVSELTPYLFSLLNDEEPAVAERAAWALGQLRSPGLFDDLLREWGKAKQWAVPAFLSAFRRVARLENVPSLIAMLEKDRNPRTKATIIDILTGLRALMARSAVEKLIWDPEQRIRISALLYMAATAGSSANEMLVRALDDPSPRVRQLCAEALLEKGDFRALRTLAALLTEPEKQQRVLGGLALRDLSGTGAIVVPPTGP</sequence>
<dbReference type="SUPFAM" id="SSF48371">
    <property type="entry name" value="ARM repeat"/>
    <property type="match status" value="1"/>
</dbReference>
<evidence type="ECO:0008006" key="3">
    <source>
        <dbReference type="Google" id="ProtNLM"/>
    </source>
</evidence>
<accession>A0A367ZMC3</accession>
<dbReference type="EMBL" id="QOQW01000017">
    <property type="protein sequence ID" value="RCK78997.1"/>
    <property type="molecule type" value="Genomic_DNA"/>
</dbReference>
<dbReference type="SMART" id="SM00567">
    <property type="entry name" value="EZ_HEAT"/>
    <property type="match status" value="8"/>
</dbReference>
<dbReference type="GO" id="GO:0016491">
    <property type="term" value="F:oxidoreductase activity"/>
    <property type="evidence" value="ECO:0007669"/>
    <property type="project" value="TreeGrafter"/>
</dbReference>
<comment type="caution">
    <text evidence="1">The sequence shown here is derived from an EMBL/GenBank/DDBJ whole genome shotgun (WGS) entry which is preliminary data.</text>
</comment>
<dbReference type="Gene3D" id="1.25.10.10">
    <property type="entry name" value="Leucine-rich Repeat Variant"/>
    <property type="match status" value="4"/>
</dbReference>
<name>A0A367ZMC3_9BACT</name>
<organism evidence="1 2">
    <name type="scientific">Candidatus Ozemobacter sibiricus</name>
    <dbReference type="NCBI Taxonomy" id="2268124"/>
    <lineage>
        <taxon>Bacteria</taxon>
        <taxon>Candidatus Ozemobacteria</taxon>
        <taxon>Candidatus Ozemobacterales</taxon>
        <taxon>Candidatus Ozemobacteraceae</taxon>
        <taxon>Candidatus Ozemobacter</taxon>
    </lineage>
</organism>
<dbReference type="Proteomes" id="UP000252355">
    <property type="component" value="Unassembled WGS sequence"/>
</dbReference>
<proteinExistence type="predicted"/>
<dbReference type="AlphaFoldDB" id="A0A367ZMC3"/>
<dbReference type="InterPro" id="IPR016024">
    <property type="entry name" value="ARM-type_fold"/>
</dbReference>
<dbReference type="InterPro" id="IPR004155">
    <property type="entry name" value="PBS_lyase_HEAT"/>
</dbReference>
<gene>
    <name evidence="1" type="ORF">OZSIB_0548</name>
</gene>